<proteinExistence type="predicted"/>
<evidence type="ECO:0000313" key="3">
    <source>
        <dbReference type="Proteomes" id="UP000028073"/>
    </source>
</evidence>
<evidence type="ECO:0000313" key="2">
    <source>
        <dbReference type="EMBL" id="KEQ18713.1"/>
    </source>
</evidence>
<dbReference type="InterPro" id="IPR002110">
    <property type="entry name" value="Ankyrin_rpt"/>
</dbReference>
<organism evidence="2 3">
    <name type="scientific">Endozoicomonas numazuensis</name>
    <dbReference type="NCBI Taxonomy" id="1137799"/>
    <lineage>
        <taxon>Bacteria</taxon>
        <taxon>Pseudomonadati</taxon>
        <taxon>Pseudomonadota</taxon>
        <taxon>Gammaproteobacteria</taxon>
        <taxon>Oceanospirillales</taxon>
        <taxon>Endozoicomonadaceae</taxon>
        <taxon>Endozoicomonas</taxon>
    </lineage>
</organism>
<comment type="caution">
    <text evidence="2">The sequence shown here is derived from an EMBL/GenBank/DDBJ whole genome shotgun (WGS) entry which is preliminary data.</text>
</comment>
<dbReference type="InterPro" id="IPR036770">
    <property type="entry name" value="Ankyrin_rpt-contain_sf"/>
</dbReference>
<reference evidence="2 3" key="1">
    <citation type="submission" date="2014-06" db="EMBL/GenBank/DDBJ databases">
        <title>Whole Genome Sequences of Three Symbiotic Endozoicomonas Bacteria.</title>
        <authorList>
            <person name="Neave M.J."/>
            <person name="Apprill A."/>
            <person name="Voolstra C.R."/>
        </authorList>
    </citation>
    <scope>NUCLEOTIDE SEQUENCE [LARGE SCALE GENOMIC DNA]</scope>
    <source>
        <strain evidence="2 3">DSM 25634</strain>
    </source>
</reference>
<dbReference type="Proteomes" id="UP000028073">
    <property type="component" value="Unassembled WGS sequence"/>
</dbReference>
<dbReference type="SUPFAM" id="SSF48403">
    <property type="entry name" value="Ankyrin repeat"/>
    <property type="match status" value="1"/>
</dbReference>
<dbReference type="STRING" id="1137799.GZ78_00950"/>
<accession>A0A081NJU0</accession>
<evidence type="ECO:0000256" key="1">
    <source>
        <dbReference type="PROSITE-ProRule" id="PRU00023"/>
    </source>
</evidence>
<keyword evidence="3" id="KW-1185">Reference proteome</keyword>
<sequence>MKKFILPLLLFILLTPTLLILYVLQNTEIDDLVICATNEESDLIPMKACSYYLMNYRANEKDIQNLENQAGLGFLLNIENKETRNTLIKLFIENGIDINKPSNIDGLPAIQGAILLNDSDLVEILLENNASISQKNTLNGLNAIEFINLLKSKKPSVDRSMVESLVQTKHITSGSR</sequence>
<dbReference type="AlphaFoldDB" id="A0A081NJU0"/>
<name>A0A081NJU0_9GAMM</name>
<dbReference type="PROSITE" id="PS50088">
    <property type="entry name" value="ANK_REPEAT"/>
    <property type="match status" value="1"/>
</dbReference>
<keyword evidence="1" id="KW-0040">ANK repeat</keyword>
<dbReference type="OrthoDB" id="6261647at2"/>
<dbReference type="EMBL" id="JOKH01000001">
    <property type="protein sequence ID" value="KEQ18713.1"/>
    <property type="molecule type" value="Genomic_DNA"/>
</dbReference>
<dbReference type="eggNOG" id="COG0666">
    <property type="taxonomic scope" value="Bacteria"/>
</dbReference>
<dbReference type="Gene3D" id="1.25.40.20">
    <property type="entry name" value="Ankyrin repeat-containing domain"/>
    <property type="match status" value="1"/>
</dbReference>
<feature type="repeat" description="ANK" evidence="1">
    <location>
        <begin position="105"/>
        <end position="137"/>
    </location>
</feature>
<protein>
    <submittedName>
        <fullName evidence="2">Uncharacterized protein</fullName>
    </submittedName>
</protein>
<gene>
    <name evidence="2" type="ORF">GZ78_00950</name>
</gene>
<dbReference type="RefSeq" id="WP_034832014.1">
    <property type="nucleotide sequence ID" value="NZ_JOKH01000001.1"/>
</dbReference>